<keyword evidence="2" id="KW-1185">Reference proteome</keyword>
<dbReference type="EMBL" id="PUJW01000019">
    <property type="protein sequence ID" value="NHB93775.1"/>
    <property type="molecule type" value="Genomic_DNA"/>
</dbReference>
<sequence>MIIFISIMGIIIIFYVSGNNRFNFIIMKPLLQEGSRQREYFGNVDNIIKKTKITLLIRVTLHLYQGYNVYP</sequence>
<dbReference type="AlphaFoldDB" id="A0A7X5QGE1"/>
<accession>A0A7X5QGE1</accession>
<evidence type="ECO:0000313" key="1">
    <source>
        <dbReference type="EMBL" id="NHB93775.1"/>
    </source>
</evidence>
<protein>
    <submittedName>
        <fullName evidence="1">Uncharacterized protein</fullName>
    </submittedName>
</protein>
<dbReference type="Proteomes" id="UP000591844">
    <property type="component" value="Unassembled WGS sequence"/>
</dbReference>
<comment type="caution">
    <text evidence="1">The sequence shown here is derived from an EMBL/GenBank/DDBJ whole genome shotgun (WGS) entry which is preliminary data.</text>
</comment>
<name>A0A7X5QGE1_9GAMM</name>
<proteinExistence type="predicted"/>
<gene>
    <name evidence="1" type="ORF">C5469_17150</name>
</gene>
<evidence type="ECO:0000313" key="2">
    <source>
        <dbReference type="Proteomes" id="UP000591844"/>
    </source>
</evidence>
<organism evidence="1 2">
    <name type="scientific">Photorhabdus cinerea</name>
    <dbReference type="NCBI Taxonomy" id="471575"/>
    <lineage>
        <taxon>Bacteria</taxon>
        <taxon>Pseudomonadati</taxon>
        <taxon>Pseudomonadota</taxon>
        <taxon>Gammaproteobacteria</taxon>
        <taxon>Enterobacterales</taxon>
        <taxon>Morganellaceae</taxon>
        <taxon>Photorhabdus</taxon>
    </lineage>
</organism>
<reference evidence="1 2" key="1">
    <citation type="submission" date="2018-02" db="EMBL/GenBank/DDBJ databases">
        <authorList>
            <person name="Machado R.A."/>
        </authorList>
    </citation>
    <scope>NUCLEOTIDE SEQUENCE [LARGE SCALE GENOMIC DNA]</scope>
    <source>
        <strain evidence="1 2">DSM 19724</strain>
    </source>
</reference>